<protein>
    <recommendedName>
        <fullName evidence="2">DUF6534 domain-containing protein</fullName>
    </recommendedName>
</protein>
<feature type="transmembrane region" description="Helical" evidence="1">
    <location>
        <begin position="43"/>
        <end position="64"/>
    </location>
</feature>
<feature type="transmembrane region" description="Helical" evidence="1">
    <location>
        <begin position="194"/>
        <end position="217"/>
    </location>
</feature>
<keyword evidence="4" id="KW-1185">Reference proteome</keyword>
<dbReference type="PANTHER" id="PTHR40465">
    <property type="entry name" value="CHROMOSOME 1, WHOLE GENOME SHOTGUN SEQUENCE"/>
    <property type="match status" value="1"/>
</dbReference>
<dbReference type="Pfam" id="PF20152">
    <property type="entry name" value="DUF6534"/>
    <property type="match status" value="1"/>
</dbReference>
<evidence type="ECO:0000259" key="2">
    <source>
        <dbReference type="Pfam" id="PF20152"/>
    </source>
</evidence>
<dbReference type="InterPro" id="IPR045339">
    <property type="entry name" value="DUF6534"/>
</dbReference>
<feature type="transmembrane region" description="Helical" evidence="1">
    <location>
        <begin position="132"/>
        <end position="157"/>
    </location>
</feature>
<reference evidence="4" key="1">
    <citation type="journal article" date="2014" name="Proc. Natl. Acad. Sci. U.S.A.">
        <title>Extensive sampling of basidiomycete genomes demonstrates inadequacy of the white-rot/brown-rot paradigm for wood decay fungi.</title>
        <authorList>
            <person name="Riley R."/>
            <person name="Salamov A.A."/>
            <person name="Brown D.W."/>
            <person name="Nagy L.G."/>
            <person name="Floudas D."/>
            <person name="Held B.W."/>
            <person name="Levasseur A."/>
            <person name="Lombard V."/>
            <person name="Morin E."/>
            <person name="Otillar R."/>
            <person name="Lindquist E.A."/>
            <person name="Sun H."/>
            <person name="LaButti K.M."/>
            <person name="Schmutz J."/>
            <person name="Jabbour D."/>
            <person name="Luo H."/>
            <person name="Baker S.E."/>
            <person name="Pisabarro A.G."/>
            <person name="Walton J.D."/>
            <person name="Blanchette R.A."/>
            <person name="Henrissat B."/>
            <person name="Martin F."/>
            <person name="Cullen D."/>
            <person name="Hibbett D.S."/>
            <person name="Grigoriev I.V."/>
        </authorList>
    </citation>
    <scope>NUCLEOTIDE SEQUENCE [LARGE SCALE GENOMIC DNA]</scope>
    <source>
        <strain evidence="4">CBS 339.88</strain>
    </source>
</reference>
<feature type="transmembrane region" description="Helical" evidence="1">
    <location>
        <begin position="94"/>
        <end position="120"/>
    </location>
</feature>
<keyword evidence="1" id="KW-0812">Transmembrane</keyword>
<dbReference type="AlphaFoldDB" id="A0A067SZB4"/>
<keyword evidence="1" id="KW-1133">Transmembrane helix</keyword>
<dbReference type="PANTHER" id="PTHR40465:SF1">
    <property type="entry name" value="DUF6534 DOMAIN-CONTAINING PROTEIN"/>
    <property type="match status" value="1"/>
</dbReference>
<accession>A0A067SZB4</accession>
<feature type="transmembrane region" description="Helical" evidence="1">
    <location>
        <begin position="12"/>
        <end position="31"/>
    </location>
</feature>
<evidence type="ECO:0000256" key="1">
    <source>
        <dbReference type="SAM" id="Phobius"/>
    </source>
</evidence>
<feature type="domain" description="DUF6534" evidence="2">
    <location>
        <begin position="143"/>
        <end position="228"/>
    </location>
</feature>
<organism evidence="3 4">
    <name type="scientific">Galerina marginata (strain CBS 339.88)</name>
    <dbReference type="NCBI Taxonomy" id="685588"/>
    <lineage>
        <taxon>Eukaryota</taxon>
        <taxon>Fungi</taxon>
        <taxon>Dikarya</taxon>
        <taxon>Basidiomycota</taxon>
        <taxon>Agaricomycotina</taxon>
        <taxon>Agaricomycetes</taxon>
        <taxon>Agaricomycetidae</taxon>
        <taxon>Agaricales</taxon>
        <taxon>Agaricineae</taxon>
        <taxon>Strophariaceae</taxon>
        <taxon>Galerina</taxon>
    </lineage>
</organism>
<dbReference type="EMBL" id="KL142387">
    <property type="protein sequence ID" value="KDR73004.1"/>
    <property type="molecule type" value="Genomic_DNA"/>
</dbReference>
<proteinExistence type="predicted"/>
<dbReference type="Proteomes" id="UP000027222">
    <property type="component" value="Unassembled WGS sequence"/>
</dbReference>
<sequence>MASAPVLDVPNTFGIFLSDTYWIILCLHALWSDHAAGVGRMVNAFPFDILFAALRMFTLYYYLIANYNNPSAMLIGHCYFVVRIFYLSPKKLKWWITSVIGVTVIAHLAFGMETVVLMFIKKELSKLSELDLYPALQFAILCVLSDLLIAGTLIYLLRGHRSGIRKTDNLVATLIVYAVNRFLLTSIVEIAELIAALVLPRSLWFIGIDFIIGKLYANSLLASLNSRAGLGNRSGSTVNSVHLSALNFQESDEEQAEVCRWWYDLGQQGNFEVDFYTLHNR</sequence>
<evidence type="ECO:0000313" key="3">
    <source>
        <dbReference type="EMBL" id="KDR73004.1"/>
    </source>
</evidence>
<feature type="transmembrane region" description="Helical" evidence="1">
    <location>
        <begin position="169"/>
        <end position="188"/>
    </location>
</feature>
<keyword evidence="1" id="KW-0472">Membrane</keyword>
<evidence type="ECO:0000313" key="4">
    <source>
        <dbReference type="Proteomes" id="UP000027222"/>
    </source>
</evidence>
<dbReference type="OrthoDB" id="3012488at2759"/>
<gene>
    <name evidence="3" type="ORF">GALMADRAFT_212967</name>
</gene>
<dbReference type="STRING" id="685588.A0A067SZB4"/>
<name>A0A067SZB4_GALM3</name>
<dbReference type="HOGENOM" id="CLU_046025_5_0_1"/>